<protein>
    <submittedName>
        <fullName evidence="4">GNAT family N-acetyltransferase</fullName>
    </submittedName>
</protein>
<evidence type="ECO:0000256" key="2">
    <source>
        <dbReference type="ARBA" id="ARBA00023315"/>
    </source>
</evidence>
<name>A0A9D1HS59_9FIRM</name>
<dbReference type="PROSITE" id="PS51186">
    <property type="entry name" value="GNAT"/>
    <property type="match status" value="1"/>
</dbReference>
<accession>A0A9D1HS59</accession>
<gene>
    <name evidence="4" type="ORF">IAD51_02300</name>
</gene>
<dbReference type="InterPro" id="IPR016181">
    <property type="entry name" value="Acyl_CoA_acyltransferase"/>
</dbReference>
<sequence>MIVRRAEEKDIPDIAELLLQVAGVHAAGRPDLFKSGARKYTDAELAEILRDPERPVFVADDEGRVVGYAFCVNATRADDNILTPVRTLYVDDICVDERERGKGIGKAIYAYVRNYAKEEGFYNLTLNVWSCNPAAMKFYIAMGLVPYKVGMETILQEK</sequence>
<dbReference type="GO" id="GO:0016747">
    <property type="term" value="F:acyltransferase activity, transferring groups other than amino-acyl groups"/>
    <property type="evidence" value="ECO:0007669"/>
    <property type="project" value="InterPro"/>
</dbReference>
<dbReference type="CDD" id="cd04301">
    <property type="entry name" value="NAT_SF"/>
    <property type="match status" value="1"/>
</dbReference>
<dbReference type="Gene3D" id="3.40.630.30">
    <property type="match status" value="1"/>
</dbReference>
<dbReference type="Proteomes" id="UP000824088">
    <property type="component" value="Unassembled WGS sequence"/>
</dbReference>
<proteinExistence type="predicted"/>
<evidence type="ECO:0000313" key="5">
    <source>
        <dbReference type="Proteomes" id="UP000824088"/>
    </source>
</evidence>
<reference evidence="4" key="1">
    <citation type="submission" date="2020-10" db="EMBL/GenBank/DDBJ databases">
        <authorList>
            <person name="Gilroy R."/>
        </authorList>
    </citation>
    <scope>NUCLEOTIDE SEQUENCE</scope>
    <source>
        <strain evidence="4">1063</strain>
    </source>
</reference>
<evidence type="ECO:0000313" key="4">
    <source>
        <dbReference type="EMBL" id="HIU21057.1"/>
    </source>
</evidence>
<dbReference type="InterPro" id="IPR050832">
    <property type="entry name" value="Bact_Acetyltransf"/>
</dbReference>
<comment type="caution">
    <text evidence="4">The sequence shown here is derived from an EMBL/GenBank/DDBJ whole genome shotgun (WGS) entry which is preliminary data.</text>
</comment>
<dbReference type="PANTHER" id="PTHR43877">
    <property type="entry name" value="AMINOALKYLPHOSPHONATE N-ACETYLTRANSFERASE-RELATED-RELATED"/>
    <property type="match status" value="1"/>
</dbReference>
<keyword evidence="1" id="KW-0808">Transferase</keyword>
<dbReference type="Pfam" id="PF00583">
    <property type="entry name" value="Acetyltransf_1"/>
    <property type="match status" value="1"/>
</dbReference>
<dbReference type="EMBL" id="DVMN01000041">
    <property type="protein sequence ID" value="HIU21057.1"/>
    <property type="molecule type" value="Genomic_DNA"/>
</dbReference>
<reference evidence="4" key="2">
    <citation type="journal article" date="2021" name="PeerJ">
        <title>Extensive microbial diversity within the chicken gut microbiome revealed by metagenomics and culture.</title>
        <authorList>
            <person name="Gilroy R."/>
            <person name="Ravi A."/>
            <person name="Getino M."/>
            <person name="Pursley I."/>
            <person name="Horton D.L."/>
            <person name="Alikhan N.F."/>
            <person name="Baker D."/>
            <person name="Gharbi K."/>
            <person name="Hall N."/>
            <person name="Watson M."/>
            <person name="Adriaenssens E.M."/>
            <person name="Foster-Nyarko E."/>
            <person name="Jarju S."/>
            <person name="Secka A."/>
            <person name="Antonio M."/>
            <person name="Oren A."/>
            <person name="Chaudhuri R.R."/>
            <person name="La Ragione R."/>
            <person name="Hildebrand F."/>
            <person name="Pallen M.J."/>
        </authorList>
    </citation>
    <scope>NUCLEOTIDE SEQUENCE</scope>
    <source>
        <strain evidence="4">1063</strain>
    </source>
</reference>
<dbReference type="AlphaFoldDB" id="A0A9D1HS59"/>
<organism evidence="4 5">
    <name type="scientific">Candidatus Limadaptatus stercorigallinarum</name>
    <dbReference type="NCBI Taxonomy" id="2840845"/>
    <lineage>
        <taxon>Bacteria</taxon>
        <taxon>Bacillati</taxon>
        <taxon>Bacillota</taxon>
        <taxon>Clostridia</taxon>
        <taxon>Eubacteriales</taxon>
        <taxon>Candidatus Limadaptatus</taxon>
    </lineage>
</organism>
<feature type="domain" description="N-acetyltransferase" evidence="3">
    <location>
        <begin position="1"/>
        <end position="158"/>
    </location>
</feature>
<evidence type="ECO:0000259" key="3">
    <source>
        <dbReference type="PROSITE" id="PS51186"/>
    </source>
</evidence>
<dbReference type="InterPro" id="IPR000182">
    <property type="entry name" value="GNAT_dom"/>
</dbReference>
<keyword evidence="2" id="KW-0012">Acyltransferase</keyword>
<evidence type="ECO:0000256" key="1">
    <source>
        <dbReference type="ARBA" id="ARBA00022679"/>
    </source>
</evidence>
<dbReference type="SUPFAM" id="SSF55729">
    <property type="entry name" value="Acyl-CoA N-acyltransferases (Nat)"/>
    <property type="match status" value="1"/>
</dbReference>